<dbReference type="PANTHER" id="PTHR30283">
    <property type="entry name" value="PEROXIDE STRESS RESPONSE PROTEIN YAAA"/>
    <property type="match status" value="1"/>
</dbReference>
<dbReference type="GO" id="GO:0005829">
    <property type="term" value="C:cytosol"/>
    <property type="evidence" value="ECO:0007669"/>
    <property type="project" value="TreeGrafter"/>
</dbReference>
<proteinExistence type="predicted"/>
<name>A0A6J6EIE5_9ZZZZ</name>
<dbReference type="GO" id="GO:0033194">
    <property type="term" value="P:response to hydroperoxide"/>
    <property type="evidence" value="ECO:0007669"/>
    <property type="project" value="TreeGrafter"/>
</dbReference>
<dbReference type="PANTHER" id="PTHR30283:SF4">
    <property type="entry name" value="PEROXIDE STRESS RESISTANCE PROTEIN YAAA"/>
    <property type="match status" value="1"/>
</dbReference>
<evidence type="ECO:0000313" key="2">
    <source>
        <dbReference type="EMBL" id="CAB4575867.1"/>
    </source>
</evidence>
<organism evidence="2">
    <name type="scientific">freshwater metagenome</name>
    <dbReference type="NCBI Taxonomy" id="449393"/>
    <lineage>
        <taxon>unclassified sequences</taxon>
        <taxon>metagenomes</taxon>
        <taxon>ecological metagenomes</taxon>
    </lineage>
</organism>
<reference evidence="2" key="1">
    <citation type="submission" date="2020-05" db="EMBL/GenBank/DDBJ databases">
        <authorList>
            <person name="Chiriac C."/>
            <person name="Salcher M."/>
            <person name="Ghai R."/>
            <person name="Kavagutti S V."/>
        </authorList>
    </citation>
    <scope>NUCLEOTIDE SEQUENCE</scope>
</reference>
<feature type="region of interest" description="Disordered" evidence="1">
    <location>
        <begin position="1"/>
        <end position="22"/>
    </location>
</feature>
<protein>
    <submittedName>
        <fullName evidence="2">Unannotated protein</fullName>
    </submittedName>
</protein>
<feature type="compositionally biased region" description="Basic and acidic residues" evidence="1">
    <location>
        <begin position="13"/>
        <end position="22"/>
    </location>
</feature>
<accession>A0A6J6EIE5</accession>
<dbReference type="InterPro" id="IPR005583">
    <property type="entry name" value="YaaA"/>
</dbReference>
<evidence type="ECO:0000256" key="1">
    <source>
        <dbReference type="SAM" id="MobiDB-lite"/>
    </source>
</evidence>
<dbReference type="Pfam" id="PF03883">
    <property type="entry name" value="H2O2_YaaD"/>
    <property type="match status" value="1"/>
</dbReference>
<sequence>MCRSFGVGPEGTETQRRTASTRERVWRNGRKLEPLWLNAAIACNGVNSIRTSVRKVTGATDNSCRVAAGIHDHTYPVLILLPPSEKKSTLAGAAITVYTGVLYQGLGWSTLPKAAQNRGAKAITIISAKYGAISPTTVIRAYKEKIDNNAMRPIVGAVLDKNKSELIIDCRSSTYQSVWRSPVEKTVEVKVYTKVGGVKKTITHMSKKTRGEVVREILLSKIAPKDPAQLLQILKESFTCTLIKGDQSTPWVLEVYV</sequence>
<dbReference type="AlphaFoldDB" id="A0A6J6EIE5"/>
<dbReference type="EMBL" id="CAEZTP010000066">
    <property type="protein sequence ID" value="CAB4575867.1"/>
    <property type="molecule type" value="Genomic_DNA"/>
</dbReference>
<gene>
    <name evidence="2" type="ORF">UFOPK1698_00828</name>
</gene>